<gene>
    <name evidence="1" type="ORF">SAMN02745729_12153</name>
</gene>
<protein>
    <submittedName>
        <fullName evidence="1">Uncharacterized protein</fullName>
    </submittedName>
</protein>
<evidence type="ECO:0000313" key="2">
    <source>
        <dbReference type="Proteomes" id="UP000242469"/>
    </source>
</evidence>
<dbReference type="AlphaFoldDB" id="A0A1H4GXU1"/>
<dbReference type="EMBL" id="FNRJ01000021">
    <property type="protein sequence ID" value="SEB13920.1"/>
    <property type="molecule type" value="Genomic_DNA"/>
</dbReference>
<keyword evidence="2" id="KW-1185">Reference proteome</keyword>
<organism evidence="1 2">
    <name type="scientific">Marinobacterium iners DSM 11526</name>
    <dbReference type="NCBI Taxonomy" id="1122198"/>
    <lineage>
        <taxon>Bacteria</taxon>
        <taxon>Pseudomonadati</taxon>
        <taxon>Pseudomonadota</taxon>
        <taxon>Gammaproteobacteria</taxon>
        <taxon>Oceanospirillales</taxon>
        <taxon>Oceanospirillaceae</taxon>
        <taxon>Marinobacterium</taxon>
    </lineage>
</organism>
<dbReference type="Proteomes" id="UP000242469">
    <property type="component" value="Unassembled WGS sequence"/>
</dbReference>
<sequence>MRPNRFFTDLYTSASIQWLTEVSQSRCGEDYFIKDIRRV</sequence>
<name>A0A1H4GXU1_9GAMM</name>
<accession>A0A1H4GXU1</accession>
<evidence type="ECO:0000313" key="1">
    <source>
        <dbReference type="EMBL" id="SEB13920.1"/>
    </source>
</evidence>
<proteinExistence type="predicted"/>
<dbReference type="STRING" id="1122198.SAMN02745729_12153"/>
<reference evidence="2" key="1">
    <citation type="submission" date="2016-10" db="EMBL/GenBank/DDBJ databases">
        <authorList>
            <person name="Varghese N."/>
            <person name="Submissions S."/>
        </authorList>
    </citation>
    <scope>NUCLEOTIDE SEQUENCE [LARGE SCALE GENOMIC DNA]</scope>
    <source>
        <strain evidence="2">DSM 11526</strain>
    </source>
</reference>